<dbReference type="EnsemblPlants" id="Pp3c18_9020V3.1">
    <property type="protein sequence ID" value="PAC:32981129.CDS.1"/>
    <property type="gene ID" value="Pp3c18_9020"/>
</dbReference>
<dbReference type="Proteomes" id="UP000006727">
    <property type="component" value="Chromosome 18"/>
</dbReference>
<gene>
    <name evidence="1" type="ORF">PHYPA_022910</name>
</gene>
<dbReference type="AlphaFoldDB" id="A0A2K1J0G0"/>
<reference evidence="1 3" key="2">
    <citation type="journal article" date="2018" name="Plant J.">
        <title>The Physcomitrella patens chromosome-scale assembly reveals moss genome structure and evolution.</title>
        <authorList>
            <person name="Lang D."/>
            <person name="Ullrich K.K."/>
            <person name="Murat F."/>
            <person name="Fuchs J."/>
            <person name="Jenkins J."/>
            <person name="Haas F.B."/>
            <person name="Piednoel M."/>
            <person name="Gundlach H."/>
            <person name="Van Bel M."/>
            <person name="Meyberg R."/>
            <person name="Vives C."/>
            <person name="Morata J."/>
            <person name="Symeonidi A."/>
            <person name="Hiss M."/>
            <person name="Muchero W."/>
            <person name="Kamisugi Y."/>
            <person name="Saleh O."/>
            <person name="Blanc G."/>
            <person name="Decker E.L."/>
            <person name="van Gessel N."/>
            <person name="Grimwood J."/>
            <person name="Hayes R.D."/>
            <person name="Graham S.W."/>
            <person name="Gunter L.E."/>
            <person name="McDaniel S.F."/>
            <person name="Hoernstein S.N.W."/>
            <person name="Larsson A."/>
            <person name="Li F.W."/>
            <person name="Perroud P.F."/>
            <person name="Phillips J."/>
            <person name="Ranjan P."/>
            <person name="Rokshar D.S."/>
            <person name="Rothfels C.J."/>
            <person name="Schneider L."/>
            <person name="Shu S."/>
            <person name="Stevenson D.W."/>
            <person name="Thummler F."/>
            <person name="Tillich M."/>
            <person name="Villarreal Aguilar J.C."/>
            <person name="Widiez T."/>
            <person name="Wong G.K."/>
            <person name="Wymore A."/>
            <person name="Zhang Y."/>
            <person name="Zimmer A.D."/>
            <person name="Quatrano R.S."/>
            <person name="Mayer K.F.X."/>
            <person name="Goodstein D."/>
            <person name="Casacuberta J.M."/>
            <person name="Vandepoele K."/>
            <person name="Reski R."/>
            <person name="Cuming A.C."/>
            <person name="Tuskan G.A."/>
            <person name="Maumus F."/>
            <person name="Salse J."/>
            <person name="Schmutz J."/>
            <person name="Rensing S.A."/>
        </authorList>
    </citation>
    <scope>NUCLEOTIDE SEQUENCE [LARGE SCALE GENOMIC DNA]</scope>
    <source>
        <strain evidence="2 3">cv. Gransden 2004</strain>
    </source>
</reference>
<dbReference type="Gramene" id="Pp3c18_9020V3.2">
    <property type="protein sequence ID" value="PAC:32981130.CDS.1"/>
    <property type="gene ID" value="Pp3c18_9020"/>
</dbReference>
<reference evidence="1 3" key="1">
    <citation type="journal article" date="2008" name="Science">
        <title>The Physcomitrella genome reveals evolutionary insights into the conquest of land by plants.</title>
        <authorList>
            <person name="Rensing S."/>
            <person name="Lang D."/>
            <person name="Zimmer A."/>
            <person name="Terry A."/>
            <person name="Salamov A."/>
            <person name="Shapiro H."/>
            <person name="Nishiyama T."/>
            <person name="Perroud P.-F."/>
            <person name="Lindquist E."/>
            <person name="Kamisugi Y."/>
            <person name="Tanahashi T."/>
            <person name="Sakakibara K."/>
            <person name="Fujita T."/>
            <person name="Oishi K."/>
            <person name="Shin-I T."/>
            <person name="Kuroki Y."/>
            <person name="Toyoda A."/>
            <person name="Suzuki Y."/>
            <person name="Hashimoto A."/>
            <person name="Yamaguchi K."/>
            <person name="Sugano A."/>
            <person name="Kohara Y."/>
            <person name="Fujiyama A."/>
            <person name="Anterola A."/>
            <person name="Aoki S."/>
            <person name="Ashton N."/>
            <person name="Barbazuk W.B."/>
            <person name="Barker E."/>
            <person name="Bennetzen J."/>
            <person name="Bezanilla M."/>
            <person name="Blankenship R."/>
            <person name="Cho S.H."/>
            <person name="Dutcher S."/>
            <person name="Estelle M."/>
            <person name="Fawcett J.A."/>
            <person name="Gundlach H."/>
            <person name="Hanada K."/>
            <person name="Heyl A."/>
            <person name="Hicks K.A."/>
            <person name="Hugh J."/>
            <person name="Lohr M."/>
            <person name="Mayer K."/>
            <person name="Melkozernov A."/>
            <person name="Murata T."/>
            <person name="Nelson D."/>
            <person name="Pils B."/>
            <person name="Prigge M."/>
            <person name="Reiss B."/>
            <person name="Renner T."/>
            <person name="Rombauts S."/>
            <person name="Rushton P."/>
            <person name="Sanderfoot A."/>
            <person name="Schween G."/>
            <person name="Shiu S.-H."/>
            <person name="Stueber K."/>
            <person name="Theodoulou F.L."/>
            <person name="Tu H."/>
            <person name="Van de Peer Y."/>
            <person name="Verrier P.J."/>
            <person name="Waters E."/>
            <person name="Wood A."/>
            <person name="Yang L."/>
            <person name="Cove D."/>
            <person name="Cuming A."/>
            <person name="Hasebe M."/>
            <person name="Lucas S."/>
            <person name="Mishler D.B."/>
            <person name="Reski R."/>
            <person name="Grigoriev I."/>
            <person name="Quatrano R.S."/>
            <person name="Boore J.L."/>
        </authorList>
    </citation>
    <scope>NUCLEOTIDE SEQUENCE [LARGE SCALE GENOMIC DNA]</scope>
    <source>
        <strain evidence="2 3">cv. Gransden 2004</strain>
    </source>
</reference>
<dbReference type="Gramene" id="Pp3c18_9020V3.1">
    <property type="protein sequence ID" value="PAC:32981129.CDS.1"/>
    <property type="gene ID" value="Pp3c18_9020"/>
</dbReference>
<keyword evidence="3" id="KW-1185">Reference proteome</keyword>
<sequence length="54" mass="6287">MAITAAFPLDPENERHRQLMNNIAGLCDDINCWDRFTTFPAFRESTLLTSAWRE</sequence>
<accession>A0A2K1J0G0</accession>
<dbReference type="EnsemblPlants" id="Pp3c18_9020V3.2">
    <property type="protein sequence ID" value="PAC:32981130.CDS.1"/>
    <property type="gene ID" value="Pp3c18_9020"/>
</dbReference>
<dbReference type="InParanoid" id="A0A2K1J0G0"/>
<evidence type="ECO:0000313" key="3">
    <source>
        <dbReference type="Proteomes" id="UP000006727"/>
    </source>
</evidence>
<name>A0A2K1J0G0_PHYPA</name>
<evidence type="ECO:0000313" key="2">
    <source>
        <dbReference type="EnsemblPlants" id="PAC:32981129.CDS.1"/>
    </source>
</evidence>
<reference evidence="2" key="3">
    <citation type="submission" date="2020-12" db="UniProtKB">
        <authorList>
            <consortium name="EnsemblPlants"/>
        </authorList>
    </citation>
    <scope>IDENTIFICATION</scope>
</reference>
<organism evidence="1">
    <name type="scientific">Physcomitrium patens</name>
    <name type="common">Spreading-leaved earth moss</name>
    <name type="synonym">Physcomitrella patens</name>
    <dbReference type="NCBI Taxonomy" id="3218"/>
    <lineage>
        <taxon>Eukaryota</taxon>
        <taxon>Viridiplantae</taxon>
        <taxon>Streptophyta</taxon>
        <taxon>Embryophyta</taxon>
        <taxon>Bryophyta</taxon>
        <taxon>Bryophytina</taxon>
        <taxon>Bryopsida</taxon>
        <taxon>Funariidae</taxon>
        <taxon>Funariales</taxon>
        <taxon>Funariaceae</taxon>
        <taxon>Physcomitrium</taxon>
    </lineage>
</organism>
<proteinExistence type="predicted"/>
<protein>
    <submittedName>
        <fullName evidence="1 2">Uncharacterized protein</fullName>
    </submittedName>
</protein>
<evidence type="ECO:0000313" key="1">
    <source>
        <dbReference type="EMBL" id="PNR35011.1"/>
    </source>
</evidence>
<dbReference type="EMBL" id="ABEU02000018">
    <property type="protein sequence ID" value="PNR35011.1"/>
    <property type="molecule type" value="Genomic_DNA"/>
</dbReference>